<dbReference type="NCBIfam" id="TIGR01891">
    <property type="entry name" value="amidohydrolases"/>
    <property type="match status" value="1"/>
</dbReference>
<dbReference type="FunFam" id="3.30.70.360:FF:000004">
    <property type="entry name" value="Peptidase M20 domain-containing protein 2"/>
    <property type="match status" value="1"/>
</dbReference>
<dbReference type="Proteomes" id="UP001164726">
    <property type="component" value="Chromosome"/>
</dbReference>
<dbReference type="InterPro" id="IPR017144">
    <property type="entry name" value="Xaa-Arg_dipeptidase"/>
</dbReference>
<accession>A0A9E8LZN1</accession>
<dbReference type="RefSeq" id="WP_275420889.1">
    <property type="nucleotide sequence ID" value="NZ_CP106877.1"/>
</dbReference>
<dbReference type="GO" id="GO:0005737">
    <property type="term" value="C:cytoplasm"/>
    <property type="evidence" value="ECO:0007669"/>
    <property type="project" value="TreeGrafter"/>
</dbReference>
<dbReference type="SUPFAM" id="SSF55031">
    <property type="entry name" value="Bacterial exopeptidase dimerisation domain"/>
    <property type="match status" value="1"/>
</dbReference>
<dbReference type="InterPro" id="IPR017439">
    <property type="entry name" value="Amidohydrolase"/>
</dbReference>
<evidence type="ECO:0000313" key="4">
    <source>
        <dbReference type="Proteomes" id="UP001164726"/>
    </source>
</evidence>
<feature type="domain" description="Peptidase M20 dimerisation" evidence="2">
    <location>
        <begin position="169"/>
        <end position="257"/>
    </location>
</feature>
<dbReference type="Pfam" id="PF07687">
    <property type="entry name" value="M20_dimer"/>
    <property type="match status" value="1"/>
</dbReference>
<dbReference type="GO" id="GO:0071713">
    <property type="term" value="F:para-aminobenzoyl-glutamate hydrolase activity"/>
    <property type="evidence" value="ECO:0007669"/>
    <property type="project" value="TreeGrafter"/>
</dbReference>
<dbReference type="EMBL" id="CP106877">
    <property type="protein sequence ID" value="WAA12758.1"/>
    <property type="molecule type" value="Genomic_DNA"/>
</dbReference>
<name>A0A9E8LZN1_9BACI</name>
<dbReference type="GO" id="GO:0016805">
    <property type="term" value="F:dipeptidase activity"/>
    <property type="evidence" value="ECO:0007669"/>
    <property type="project" value="InterPro"/>
</dbReference>
<dbReference type="GO" id="GO:0046657">
    <property type="term" value="P:folic acid catabolic process"/>
    <property type="evidence" value="ECO:0007669"/>
    <property type="project" value="TreeGrafter"/>
</dbReference>
<dbReference type="PIRSF" id="PIRSF037226">
    <property type="entry name" value="Amidohydrolase_ACY1L2_prd"/>
    <property type="match status" value="1"/>
</dbReference>
<organism evidence="3 4">
    <name type="scientific">Fervidibacillus halotolerans</name>
    <dbReference type="NCBI Taxonomy" id="2980027"/>
    <lineage>
        <taxon>Bacteria</taxon>
        <taxon>Bacillati</taxon>
        <taxon>Bacillota</taxon>
        <taxon>Bacilli</taxon>
        <taxon>Bacillales</taxon>
        <taxon>Bacillaceae</taxon>
        <taxon>Fervidibacillus</taxon>
    </lineage>
</organism>
<dbReference type="Gene3D" id="3.30.70.360">
    <property type="match status" value="1"/>
</dbReference>
<evidence type="ECO:0000259" key="2">
    <source>
        <dbReference type="Pfam" id="PF07687"/>
    </source>
</evidence>
<evidence type="ECO:0000313" key="3">
    <source>
        <dbReference type="EMBL" id="WAA12758.1"/>
    </source>
</evidence>
<dbReference type="CDD" id="cd05672">
    <property type="entry name" value="M20_ACY1L2-like"/>
    <property type="match status" value="1"/>
</dbReference>
<comment type="similarity">
    <text evidence="1">Belongs to the peptidase M20A family.</text>
</comment>
<dbReference type="KEGG" id="fhl:OE105_01025"/>
<dbReference type="AlphaFoldDB" id="A0A9E8LZN1"/>
<sequence length="394" mass="43124">MKDKIRFYLENIMGELFGLCKYMYKHPELGDREFESSKRLANFLRENGFSIEWGIVGRDTAFRAEFSGSKRGPTICFLAEYDALPGVGHGCGHNLIGTISTGAGIILSKFLSEIGGKVVVLGTPAEETNGAKVPMAEQGIFDDIDVAMMVHPSDESYMSGDSLAMDALQFTFFGKSAHAAAAPEKGINALDSVILLFNGINALREHLPADVKIHGIINEGGRAANIVPDLASAQFYIRASTRAVLNPVVEKVKNIARGSALMTGARLEISNYELSYDNMVTNQHLSKVFTKHLSEISSKPIHPPKQEYGSLDMGNVSQVVPAIHPYIGLNHPGLVAHTKEFADRTVTEHGRQALMEGALALAYTGYDCLTDSKLMRAIQEEFLTNKNRWENNCL</sequence>
<dbReference type="InterPro" id="IPR002933">
    <property type="entry name" value="Peptidase_M20"/>
</dbReference>
<protein>
    <recommendedName>
        <fullName evidence="1">Peptidase M20 domain-containing protein 2</fullName>
    </recommendedName>
</protein>
<dbReference type="InterPro" id="IPR052030">
    <property type="entry name" value="Peptidase_M20/M20A_hydrolases"/>
</dbReference>
<dbReference type="Gene3D" id="3.40.630.10">
    <property type="entry name" value="Zn peptidases"/>
    <property type="match status" value="1"/>
</dbReference>
<proteinExistence type="inferred from homology"/>
<dbReference type="InterPro" id="IPR011650">
    <property type="entry name" value="Peptidase_M20_dimer"/>
</dbReference>
<dbReference type="PANTHER" id="PTHR30575">
    <property type="entry name" value="PEPTIDASE M20"/>
    <property type="match status" value="1"/>
</dbReference>
<dbReference type="SUPFAM" id="SSF53187">
    <property type="entry name" value="Zn-dependent exopeptidases"/>
    <property type="match status" value="1"/>
</dbReference>
<evidence type="ECO:0000256" key="1">
    <source>
        <dbReference type="PIRNR" id="PIRNR037226"/>
    </source>
</evidence>
<reference evidence="3" key="1">
    <citation type="submission" date="2022-09" db="EMBL/GenBank/DDBJ databases">
        <title>Complete Genomes of Fervidibacillus albus and Fervidibacillus halotolerans isolated from tidal flat sediments.</title>
        <authorList>
            <person name="Kwon K.K."/>
            <person name="Yang S.-H."/>
            <person name="Park M.J."/>
            <person name="Oh H.-M."/>
        </authorList>
    </citation>
    <scope>NUCLEOTIDE SEQUENCE</scope>
    <source>
        <strain evidence="3">MEBiC13594</strain>
    </source>
</reference>
<gene>
    <name evidence="3" type="ORF">OE105_01025</name>
</gene>
<dbReference type="PANTHER" id="PTHR30575:SF0">
    <property type="entry name" value="XAA-ARG DIPEPTIDASE"/>
    <property type="match status" value="1"/>
</dbReference>
<dbReference type="InterPro" id="IPR036264">
    <property type="entry name" value="Bact_exopeptidase_dim_dom"/>
</dbReference>
<dbReference type="Pfam" id="PF01546">
    <property type="entry name" value="Peptidase_M20"/>
    <property type="match status" value="1"/>
</dbReference>
<keyword evidence="4" id="KW-1185">Reference proteome</keyword>